<name>A0AAE4C1E6_VARPD</name>
<proteinExistence type="predicted"/>
<dbReference type="EMBL" id="JAVDQZ010000019">
    <property type="protein sequence ID" value="MDR6430232.1"/>
    <property type="molecule type" value="Genomic_DNA"/>
</dbReference>
<protein>
    <submittedName>
        <fullName evidence="1">Uncharacterized protein</fullName>
    </submittedName>
</protein>
<comment type="caution">
    <text evidence="1">The sequence shown here is derived from an EMBL/GenBank/DDBJ whole genome shotgun (WGS) entry which is preliminary data.</text>
</comment>
<evidence type="ECO:0000313" key="2">
    <source>
        <dbReference type="Proteomes" id="UP001184828"/>
    </source>
</evidence>
<sequence>MNAEVRAGAASREICALDHEQDGAAERKRLTKPDEEIFVHCHGRSTFLRRE</sequence>
<reference evidence="1" key="1">
    <citation type="submission" date="2023-07" db="EMBL/GenBank/DDBJ databases">
        <title>Sorghum-associated microbial communities from plants grown in Nebraska, USA.</title>
        <authorList>
            <person name="Schachtman D."/>
        </authorList>
    </citation>
    <scope>NUCLEOTIDE SEQUENCE</scope>
    <source>
        <strain evidence="1">DS2114</strain>
    </source>
</reference>
<evidence type="ECO:0000313" key="1">
    <source>
        <dbReference type="EMBL" id="MDR6430232.1"/>
    </source>
</evidence>
<dbReference type="RefSeq" id="WP_186454326.1">
    <property type="nucleotide sequence ID" value="NZ_JAUSRU010000022.1"/>
</dbReference>
<gene>
    <name evidence="1" type="ORF">J2738_006427</name>
</gene>
<accession>A0AAE4C1E6</accession>
<dbReference type="Proteomes" id="UP001184828">
    <property type="component" value="Unassembled WGS sequence"/>
</dbReference>
<dbReference type="AlphaFoldDB" id="A0AAE4C1E6"/>
<organism evidence="1 2">
    <name type="scientific">Variovorax paradoxus</name>
    <dbReference type="NCBI Taxonomy" id="34073"/>
    <lineage>
        <taxon>Bacteria</taxon>
        <taxon>Pseudomonadati</taxon>
        <taxon>Pseudomonadota</taxon>
        <taxon>Betaproteobacteria</taxon>
        <taxon>Burkholderiales</taxon>
        <taxon>Comamonadaceae</taxon>
        <taxon>Variovorax</taxon>
    </lineage>
</organism>